<dbReference type="CDD" id="cd07067">
    <property type="entry name" value="HP_PGM_like"/>
    <property type="match status" value="1"/>
</dbReference>
<protein>
    <submittedName>
        <fullName evidence="1">Histidine phosphatase family protein</fullName>
        <ecNumber evidence="1">3.1.3.-</ecNumber>
    </submittedName>
</protein>
<dbReference type="RefSeq" id="WP_301136709.1">
    <property type="nucleotide sequence ID" value="NZ_JAUHTQ010000002.1"/>
</dbReference>
<organism evidence="1 2">
    <name type="scientific">Ureibacillus aquaedulcis</name>
    <dbReference type="NCBI Taxonomy" id="3058421"/>
    <lineage>
        <taxon>Bacteria</taxon>
        <taxon>Bacillati</taxon>
        <taxon>Bacillota</taxon>
        <taxon>Bacilli</taxon>
        <taxon>Bacillales</taxon>
        <taxon>Caryophanaceae</taxon>
        <taxon>Ureibacillus</taxon>
    </lineage>
</organism>
<dbReference type="Proteomes" id="UP001172743">
    <property type="component" value="Unassembled WGS sequence"/>
</dbReference>
<evidence type="ECO:0000313" key="2">
    <source>
        <dbReference type="Proteomes" id="UP001172743"/>
    </source>
</evidence>
<reference evidence="1" key="1">
    <citation type="submission" date="2023-07" db="EMBL/GenBank/DDBJ databases">
        <title>Ureibacillus sp. isolated from freshwater well.</title>
        <authorList>
            <person name="Kirdat K."/>
            <person name="Bhatt A."/>
            <person name="Teware R."/>
            <person name="Bhavsar Y."/>
            <person name="Yadav A."/>
        </authorList>
    </citation>
    <scope>NUCLEOTIDE SEQUENCE</scope>
    <source>
        <strain evidence="1">BA0131</strain>
    </source>
</reference>
<sequence length="176" mass="20203">MDKTVYLVRHCHAEGEELHAELTEEGKEQAAMLMRFFQNLNIRHIISSPFTRAIQTLKPTADSLNLKIEIDERLTEHKLISKNLNDWLVRLEETVQDKDLKMESGVSSSEVAKRGMELLEAANDGTVLATHRNTLALILMRINGMQVLKDWAVMSQPDVYEVKVKDDIYSIKRIWG</sequence>
<dbReference type="SUPFAM" id="SSF53254">
    <property type="entry name" value="Phosphoglycerate mutase-like"/>
    <property type="match status" value="1"/>
</dbReference>
<proteinExistence type="predicted"/>
<keyword evidence="2" id="KW-1185">Reference proteome</keyword>
<gene>
    <name evidence="1" type="ORF">QYB95_03480</name>
</gene>
<evidence type="ECO:0000313" key="1">
    <source>
        <dbReference type="EMBL" id="MDN4492591.1"/>
    </source>
</evidence>
<name>A0ABT8GMG4_9BACL</name>
<dbReference type="PANTHER" id="PTHR48100:SF1">
    <property type="entry name" value="HISTIDINE PHOSPHATASE FAMILY PROTEIN-RELATED"/>
    <property type="match status" value="1"/>
</dbReference>
<dbReference type="GO" id="GO:0016787">
    <property type="term" value="F:hydrolase activity"/>
    <property type="evidence" value="ECO:0007669"/>
    <property type="project" value="UniProtKB-KW"/>
</dbReference>
<dbReference type="Pfam" id="PF00300">
    <property type="entry name" value="His_Phos_1"/>
    <property type="match status" value="1"/>
</dbReference>
<dbReference type="InterPro" id="IPR050275">
    <property type="entry name" value="PGM_Phosphatase"/>
</dbReference>
<dbReference type="PANTHER" id="PTHR48100">
    <property type="entry name" value="BROAD-SPECIFICITY PHOSPHATASE YOR283W-RELATED"/>
    <property type="match status" value="1"/>
</dbReference>
<dbReference type="EMBL" id="JAUHTQ010000002">
    <property type="protein sequence ID" value="MDN4492591.1"/>
    <property type="molecule type" value="Genomic_DNA"/>
</dbReference>
<dbReference type="InterPro" id="IPR013078">
    <property type="entry name" value="His_Pase_superF_clade-1"/>
</dbReference>
<keyword evidence="1" id="KW-0378">Hydrolase</keyword>
<comment type="caution">
    <text evidence="1">The sequence shown here is derived from an EMBL/GenBank/DDBJ whole genome shotgun (WGS) entry which is preliminary data.</text>
</comment>
<dbReference type="InterPro" id="IPR029033">
    <property type="entry name" value="His_PPase_superfam"/>
</dbReference>
<dbReference type="Gene3D" id="3.40.50.1240">
    <property type="entry name" value="Phosphoglycerate mutase-like"/>
    <property type="match status" value="1"/>
</dbReference>
<accession>A0ABT8GMG4</accession>
<dbReference type="SMART" id="SM00855">
    <property type="entry name" value="PGAM"/>
    <property type="match status" value="1"/>
</dbReference>
<dbReference type="EC" id="3.1.3.-" evidence="1"/>